<dbReference type="GO" id="GO:0005576">
    <property type="term" value="C:extracellular region"/>
    <property type="evidence" value="ECO:0007669"/>
    <property type="project" value="InterPro"/>
</dbReference>
<keyword evidence="1" id="KW-0732">Signal</keyword>
<dbReference type="InterPro" id="IPR001087">
    <property type="entry name" value="GDSL"/>
</dbReference>
<dbReference type="GO" id="GO:0016788">
    <property type="term" value="F:hydrolase activity, acting on ester bonds"/>
    <property type="evidence" value="ECO:0007669"/>
    <property type="project" value="InterPro"/>
</dbReference>
<dbReference type="InterPro" id="IPR000254">
    <property type="entry name" value="CBD"/>
</dbReference>
<dbReference type="PANTHER" id="PTHR45642">
    <property type="entry name" value="GDSL ESTERASE/LIPASE EXL3"/>
    <property type="match status" value="1"/>
</dbReference>
<dbReference type="Pfam" id="PF00734">
    <property type="entry name" value="CBM_1"/>
    <property type="match status" value="1"/>
</dbReference>
<dbReference type="SUPFAM" id="SSF57180">
    <property type="entry name" value="Cellulose-binding domain"/>
    <property type="match status" value="1"/>
</dbReference>
<sequence length="406" mass="43627">MLGSLRRHIYSHRSIPARVFSKYFRQSSRSHLTGCRSSSTKSQIMFKAMSVFALASLASIVNAQSSPISVWAQCGGIGWAGSTTCVSGTTCTVLNAYFSQCIPSASTTVSASATSSPAPTSSPPVSSVANFWFSFGDSYTQTAFSPAGNPPQIGQPLGNPPYPGGTTTVGPNWIDFDTAMFNNSLILTWNYAYGGATIDASLAPPFTPTVLSLTDQVNEFLSGTANKPVVAPWTSNNALFSIWIGINDLSWSWWQTGDRLAYNDVLLDADFALVEKLYEVGARNFLFINVPPIQRSPYFLGLDPSETNETAPILQSVIEDFNTKLAARASNLSSTLTGVKTFLWDSYTAFNQILDDPSAFGFVNITTFGSAPGLFWGNDNQGLHPSSAAHEVFGKDIAAVLASTIW</sequence>
<dbReference type="PROSITE" id="PS51164">
    <property type="entry name" value="CBM1_2"/>
    <property type="match status" value="1"/>
</dbReference>
<evidence type="ECO:0000256" key="1">
    <source>
        <dbReference type="ARBA" id="ARBA00022729"/>
    </source>
</evidence>
<keyword evidence="4" id="KW-1185">Reference proteome</keyword>
<comment type="caution">
    <text evidence="3">The sequence shown here is derived from an EMBL/GenBank/DDBJ whole genome shotgun (WGS) entry which is preliminary data.</text>
</comment>
<dbReference type="AlphaFoldDB" id="A0A9P5U268"/>
<organism evidence="3 4">
    <name type="scientific">Rhodocollybia butyracea</name>
    <dbReference type="NCBI Taxonomy" id="206335"/>
    <lineage>
        <taxon>Eukaryota</taxon>
        <taxon>Fungi</taxon>
        <taxon>Dikarya</taxon>
        <taxon>Basidiomycota</taxon>
        <taxon>Agaricomycotina</taxon>
        <taxon>Agaricomycetes</taxon>
        <taxon>Agaricomycetidae</taxon>
        <taxon>Agaricales</taxon>
        <taxon>Marasmiineae</taxon>
        <taxon>Omphalotaceae</taxon>
        <taxon>Rhodocollybia</taxon>
    </lineage>
</organism>
<dbReference type="CDD" id="cd01846">
    <property type="entry name" value="fatty_acyltransferase_like"/>
    <property type="match status" value="1"/>
</dbReference>
<dbReference type="Gene3D" id="3.40.50.1110">
    <property type="entry name" value="SGNH hydrolase"/>
    <property type="match status" value="1"/>
</dbReference>
<dbReference type="OrthoDB" id="1600564at2759"/>
<dbReference type="EMBL" id="JADNRY010000153">
    <property type="protein sequence ID" value="KAF9063124.1"/>
    <property type="molecule type" value="Genomic_DNA"/>
</dbReference>
<proteinExistence type="predicted"/>
<dbReference type="InterPro" id="IPR050592">
    <property type="entry name" value="GDSL_lipolytic_enzyme"/>
</dbReference>
<evidence type="ECO:0000259" key="2">
    <source>
        <dbReference type="PROSITE" id="PS51164"/>
    </source>
</evidence>
<evidence type="ECO:0000313" key="4">
    <source>
        <dbReference type="Proteomes" id="UP000772434"/>
    </source>
</evidence>
<dbReference type="SUPFAM" id="SSF52266">
    <property type="entry name" value="SGNH hydrolase"/>
    <property type="match status" value="1"/>
</dbReference>
<name>A0A9P5U268_9AGAR</name>
<dbReference type="SMART" id="SM00236">
    <property type="entry name" value="fCBD"/>
    <property type="match status" value="1"/>
</dbReference>
<evidence type="ECO:0000313" key="3">
    <source>
        <dbReference type="EMBL" id="KAF9063124.1"/>
    </source>
</evidence>
<dbReference type="Proteomes" id="UP000772434">
    <property type="component" value="Unassembled WGS sequence"/>
</dbReference>
<protein>
    <recommendedName>
        <fullName evidence="2">CBM1 domain-containing protein</fullName>
    </recommendedName>
</protein>
<dbReference type="GO" id="GO:0030248">
    <property type="term" value="F:cellulose binding"/>
    <property type="evidence" value="ECO:0007669"/>
    <property type="project" value="InterPro"/>
</dbReference>
<dbReference type="PANTHER" id="PTHR45642:SF139">
    <property type="entry name" value="SGNH HYDROLASE-TYPE ESTERASE DOMAIN-CONTAINING PROTEIN"/>
    <property type="match status" value="1"/>
</dbReference>
<feature type="domain" description="CBM1" evidence="2">
    <location>
        <begin position="66"/>
        <end position="102"/>
    </location>
</feature>
<accession>A0A9P5U268</accession>
<dbReference type="InterPro" id="IPR036514">
    <property type="entry name" value="SGNH_hydro_sf"/>
</dbReference>
<reference evidence="3" key="1">
    <citation type="submission" date="2020-11" db="EMBL/GenBank/DDBJ databases">
        <authorList>
            <consortium name="DOE Joint Genome Institute"/>
            <person name="Ahrendt S."/>
            <person name="Riley R."/>
            <person name="Andreopoulos W."/>
            <person name="Labutti K."/>
            <person name="Pangilinan J."/>
            <person name="Ruiz-Duenas F.J."/>
            <person name="Barrasa J.M."/>
            <person name="Sanchez-Garcia M."/>
            <person name="Camarero S."/>
            <person name="Miyauchi S."/>
            <person name="Serrano A."/>
            <person name="Linde D."/>
            <person name="Babiker R."/>
            <person name="Drula E."/>
            <person name="Ayuso-Fernandez I."/>
            <person name="Pacheco R."/>
            <person name="Padilla G."/>
            <person name="Ferreira P."/>
            <person name="Barriuso J."/>
            <person name="Kellner H."/>
            <person name="Castanera R."/>
            <person name="Alfaro M."/>
            <person name="Ramirez L."/>
            <person name="Pisabarro A.G."/>
            <person name="Kuo A."/>
            <person name="Tritt A."/>
            <person name="Lipzen A."/>
            <person name="He G."/>
            <person name="Yan M."/>
            <person name="Ng V."/>
            <person name="Cullen D."/>
            <person name="Martin F."/>
            <person name="Rosso M.-N."/>
            <person name="Henrissat B."/>
            <person name="Hibbett D."/>
            <person name="Martinez A.T."/>
            <person name="Grigoriev I.V."/>
        </authorList>
    </citation>
    <scope>NUCLEOTIDE SEQUENCE</scope>
    <source>
        <strain evidence="3">AH 40177</strain>
    </source>
</reference>
<dbReference type="InterPro" id="IPR035971">
    <property type="entry name" value="CBD_sf"/>
</dbReference>
<gene>
    <name evidence="3" type="ORF">BDP27DRAFT_251405</name>
</gene>
<dbReference type="GO" id="GO:0005975">
    <property type="term" value="P:carbohydrate metabolic process"/>
    <property type="evidence" value="ECO:0007669"/>
    <property type="project" value="InterPro"/>
</dbReference>
<dbReference type="Pfam" id="PF00657">
    <property type="entry name" value="Lipase_GDSL"/>
    <property type="match status" value="1"/>
</dbReference>
<dbReference type="PROSITE" id="PS00562">
    <property type="entry name" value="CBM1_1"/>
    <property type="match status" value="1"/>
</dbReference>